<evidence type="ECO:0000313" key="1">
    <source>
        <dbReference type="EMBL" id="MBF4986537.1"/>
    </source>
</evidence>
<name>A0ABS0AAW2_9FLAO</name>
<organism evidence="1 2">
    <name type="scientific">Nonlabens mediterrranea</name>
    <dbReference type="NCBI Taxonomy" id="1419947"/>
    <lineage>
        <taxon>Bacteria</taxon>
        <taxon>Pseudomonadati</taxon>
        <taxon>Bacteroidota</taxon>
        <taxon>Flavobacteriia</taxon>
        <taxon>Flavobacteriales</taxon>
        <taxon>Flavobacteriaceae</taxon>
        <taxon>Nonlabens</taxon>
    </lineage>
</organism>
<keyword evidence="2" id="KW-1185">Reference proteome</keyword>
<evidence type="ECO:0000313" key="2">
    <source>
        <dbReference type="Proteomes" id="UP001194729"/>
    </source>
</evidence>
<dbReference type="SUPFAM" id="SSF52317">
    <property type="entry name" value="Class I glutamine amidotransferase-like"/>
    <property type="match status" value="1"/>
</dbReference>
<sequence>VKIGESTYSKEVIAIDYNHIPDQQLVRNNAAQVVKPNLKNKATTVAYINGAGDDVATAIEAIGSKVFRFEPSEVPSDLSKYDAVVVGIRAFNVAPTQMAALQERIDLYVKNGGTLMMQYNTSRRIDPDALGPLSITLSRKRVTDENAAVTLLEPNHAVLNTPNKITSADFEN</sequence>
<dbReference type="Proteomes" id="UP001194729">
    <property type="component" value="Unassembled WGS sequence"/>
</dbReference>
<proteinExistence type="predicted"/>
<protein>
    <submittedName>
        <fullName evidence="1">LmbE family protein</fullName>
    </submittedName>
</protein>
<feature type="non-terminal residue" evidence="1">
    <location>
        <position position="172"/>
    </location>
</feature>
<comment type="caution">
    <text evidence="1">The sequence shown here is derived from an EMBL/GenBank/DDBJ whole genome shotgun (WGS) entry which is preliminary data.</text>
</comment>
<accession>A0ABS0AAW2</accession>
<feature type="non-terminal residue" evidence="1">
    <location>
        <position position="1"/>
    </location>
</feature>
<dbReference type="EMBL" id="JADKYU010001287">
    <property type="protein sequence ID" value="MBF4986537.1"/>
    <property type="molecule type" value="Genomic_DNA"/>
</dbReference>
<reference evidence="1 2" key="1">
    <citation type="submission" date="2020-11" db="EMBL/GenBank/DDBJ databases">
        <title>P. mediterranea TC4 genome.</title>
        <authorList>
            <person name="Molmeret M."/>
        </authorList>
    </citation>
    <scope>NUCLEOTIDE SEQUENCE [LARGE SCALE GENOMIC DNA]</scope>
    <source>
        <strain evidence="1 2">TC4</strain>
    </source>
</reference>
<dbReference type="InterPro" id="IPR029062">
    <property type="entry name" value="Class_I_gatase-like"/>
</dbReference>
<dbReference type="CDD" id="cd03143">
    <property type="entry name" value="A4_beta-galactosidase_middle_domain"/>
    <property type="match status" value="1"/>
</dbReference>
<gene>
    <name evidence="1" type="ORF">FNJ87_20235</name>
</gene>